<dbReference type="GO" id="GO:0004601">
    <property type="term" value="F:peroxidase activity"/>
    <property type="evidence" value="ECO:0007669"/>
    <property type="project" value="InterPro"/>
</dbReference>
<dbReference type="PANTHER" id="PTHR34599">
    <property type="entry name" value="PEROXIDASE-RELATED"/>
    <property type="match status" value="1"/>
</dbReference>
<dbReference type="InterPro" id="IPR052559">
    <property type="entry name" value="V-haloperoxidase"/>
</dbReference>
<dbReference type="PANTHER" id="PTHR34599:SF1">
    <property type="entry name" value="PHOSPHATIDIC ACID PHOSPHATASE TYPE 2_HALOPEROXIDASE DOMAIN-CONTAINING PROTEIN"/>
    <property type="match status" value="1"/>
</dbReference>
<dbReference type="InterPro" id="IPR016119">
    <property type="entry name" value="Br/Cl_peroxidase_C"/>
</dbReference>
<name>A0A6C0BNN9_9ZZZZ</name>
<accession>A0A6C0BNN9</accession>
<dbReference type="InterPro" id="IPR036938">
    <property type="entry name" value="PAP2/HPO_sf"/>
</dbReference>
<proteinExistence type="predicted"/>
<sequence length="578" mass="63624">MSRIDSACTNLRANRIVSDVGHFKNINVRFDELDTRVSGLEARVIPTPELITSTPTLELLTTRSLQAFAIATQVAGEKYYANFEQKTEYDTEIWSIDGILYYPWLFSKTLKHDQATGLARKEDVDALLVGDPHAAMDPGRVRKLEGIQTADAFIIKGKDPQALQMKGFIPAHSLSGIAEMVEVYEQSLLRDLSLWEIQQGSHPDVKRALDVMNAYNDAGAYKGPVNSESGQVTGQELFRGIGQDETRGPYTSQFLVLPYSYNGVNIDQKYPMEDDVVATVDPINFINIQRGRVAGSPNYSGTKKYAFSGRVLGSYVHNDAMFQAYFSAALICYQAGFEFQHTGNEVTTAWTSGGAPDGLGSLADVTLGALRVAWNQKFNKFMKLRPEAMAWRIDHILKDQFPAGDIKDHLAVASATLSAVLAKNGNGTYLLSSMYPEGSPTHPSFPAGHAVVAGAAITVIKAFIKTHDAKYSPLLWPTDAKYSINGDTLLNYTGGDLTIVGELNKLASNIAIGRDWASVHYRADGDLGIELGEQFAIYYLQIKLKEYASALVPYFELEKMNGELIRITLTNITVVSKR</sequence>
<dbReference type="EMBL" id="MN739210">
    <property type="protein sequence ID" value="QHS93816.1"/>
    <property type="molecule type" value="Genomic_DNA"/>
</dbReference>
<protein>
    <recommendedName>
        <fullName evidence="2">Phosphatidic acid phosphatase type 2/haloperoxidase domain-containing protein</fullName>
    </recommendedName>
</protein>
<organism evidence="1">
    <name type="scientific">viral metagenome</name>
    <dbReference type="NCBI Taxonomy" id="1070528"/>
    <lineage>
        <taxon>unclassified sequences</taxon>
        <taxon>metagenomes</taxon>
        <taxon>organismal metagenomes</taxon>
    </lineage>
</organism>
<dbReference type="SUPFAM" id="SSF48317">
    <property type="entry name" value="Acid phosphatase/Vanadium-dependent haloperoxidase"/>
    <property type="match status" value="1"/>
</dbReference>
<dbReference type="AlphaFoldDB" id="A0A6C0BNN9"/>
<evidence type="ECO:0008006" key="2">
    <source>
        <dbReference type="Google" id="ProtNLM"/>
    </source>
</evidence>
<dbReference type="Gene3D" id="1.10.606.10">
    <property type="entry name" value="Vanadium-containing Chloroperoxidase, domain 2"/>
    <property type="match status" value="1"/>
</dbReference>
<evidence type="ECO:0000313" key="1">
    <source>
        <dbReference type="EMBL" id="QHS93816.1"/>
    </source>
</evidence>
<reference evidence="1" key="1">
    <citation type="journal article" date="2020" name="Nature">
        <title>Giant virus diversity and host interactions through global metagenomics.</title>
        <authorList>
            <person name="Schulz F."/>
            <person name="Roux S."/>
            <person name="Paez-Espino D."/>
            <person name="Jungbluth S."/>
            <person name="Walsh D.A."/>
            <person name="Denef V.J."/>
            <person name="McMahon K.D."/>
            <person name="Konstantinidis K.T."/>
            <person name="Eloe-Fadrosh E.A."/>
            <person name="Kyrpides N.C."/>
            <person name="Woyke T."/>
        </authorList>
    </citation>
    <scope>NUCLEOTIDE SEQUENCE</scope>
    <source>
        <strain evidence="1">GVMAG-M-3300018080-19</strain>
    </source>
</reference>